<organism evidence="2 3">
    <name type="scientific">Rotaria magnacalcarata</name>
    <dbReference type="NCBI Taxonomy" id="392030"/>
    <lineage>
        <taxon>Eukaryota</taxon>
        <taxon>Metazoa</taxon>
        <taxon>Spiralia</taxon>
        <taxon>Gnathifera</taxon>
        <taxon>Rotifera</taxon>
        <taxon>Eurotatoria</taxon>
        <taxon>Bdelloidea</taxon>
        <taxon>Philodinida</taxon>
        <taxon>Philodinidae</taxon>
        <taxon>Rotaria</taxon>
    </lineage>
</organism>
<dbReference type="Proteomes" id="UP000681720">
    <property type="component" value="Unassembled WGS sequence"/>
</dbReference>
<comment type="caution">
    <text evidence="2">The sequence shown here is derived from an EMBL/GenBank/DDBJ whole genome shotgun (WGS) entry which is preliminary data.</text>
</comment>
<sequence>ALSVAFIPSHLAATYTLGQNTALVLDIGYKEAQIMPIAERLPLPMRFDSLSYAGQAIHK</sequence>
<evidence type="ECO:0008006" key="4">
    <source>
        <dbReference type="Google" id="ProtNLM"/>
    </source>
</evidence>
<dbReference type="Proteomes" id="UP000681967">
    <property type="component" value="Unassembled WGS sequence"/>
</dbReference>
<gene>
    <name evidence="1" type="ORF">BYL167_LOCUS36225</name>
    <name evidence="2" type="ORF">GIL414_LOCUS42742</name>
</gene>
<dbReference type="EMBL" id="CAJOBJ010124533">
    <property type="protein sequence ID" value="CAF4692805.1"/>
    <property type="molecule type" value="Genomic_DNA"/>
</dbReference>
<evidence type="ECO:0000313" key="2">
    <source>
        <dbReference type="EMBL" id="CAF4692805.1"/>
    </source>
</evidence>
<dbReference type="AlphaFoldDB" id="A0A8S3A1P9"/>
<evidence type="ECO:0000313" key="1">
    <source>
        <dbReference type="EMBL" id="CAF4505858.1"/>
    </source>
</evidence>
<name>A0A8S3A1P9_9BILA</name>
<dbReference type="Gene3D" id="3.30.420.40">
    <property type="match status" value="1"/>
</dbReference>
<accession>A0A8S3A1P9</accession>
<proteinExistence type="predicted"/>
<protein>
    <recommendedName>
        <fullName evidence="4">Actin</fullName>
    </recommendedName>
</protein>
<reference evidence="2" key="1">
    <citation type="submission" date="2021-02" db="EMBL/GenBank/DDBJ databases">
        <authorList>
            <person name="Nowell W R."/>
        </authorList>
    </citation>
    <scope>NUCLEOTIDE SEQUENCE</scope>
</reference>
<evidence type="ECO:0000313" key="3">
    <source>
        <dbReference type="Proteomes" id="UP000681720"/>
    </source>
</evidence>
<dbReference type="EMBL" id="CAJOBH010078511">
    <property type="protein sequence ID" value="CAF4505858.1"/>
    <property type="molecule type" value="Genomic_DNA"/>
</dbReference>
<feature type="non-terminal residue" evidence="2">
    <location>
        <position position="1"/>
    </location>
</feature>